<dbReference type="Gene3D" id="3.40.50.2020">
    <property type="match status" value="1"/>
</dbReference>
<name>A0A1N6GCY0_9BACT</name>
<evidence type="ECO:0000259" key="2">
    <source>
        <dbReference type="Pfam" id="PF00156"/>
    </source>
</evidence>
<accession>A0A1N6GCY0</accession>
<dbReference type="InterPro" id="IPR000836">
    <property type="entry name" value="PRTase_dom"/>
</dbReference>
<gene>
    <name evidence="3" type="ORF">SAMN05444394_3139</name>
</gene>
<dbReference type="SUPFAM" id="SSF53271">
    <property type="entry name" value="PRTase-like"/>
    <property type="match status" value="1"/>
</dbReference>
<dbReference type="PANTHER" id="PTHR47505:SF1">
    <property type="entry name" value="DNA UTILIZATION PROTEIN YHGH"/>
    <property type="match status" value="1"/>
</dbReference>
<dbReference type="InterPro" id="IPR029057">
    <property type="entry name" value="PRTase-like"/>
</dbReference>
<reference evidence="4" key="1">
    <citation type="submission" date="2016-11" db="EMBL/GenBank/DDBJ databases">
        <authorList>
            <person name="Varghese N."/>
            <person name="Submissions S."/>
        </authorList>
    </citation>
    <scope>NUCLEOTIDE SEQUENCE [LARGE SCALE GENOMIC DNA]</scope>
    <source>
        <strain evidence="4">DSM 15292</strain>
    </source>
</reference>
<dbReference type="PANTHER" id="PTHR47505">
    <property type="entry name" value="DNA UTILIZATION PROTEIN YHGH"/>
    <property type="match status" value="1"/>
</dbReference>
<dbReference type="EMBL" id="FSRC01000002">
    <property type="protein sequence ID" value="SIO05262.1"/>
    <property type="molecule type" value="Genomic_DNA"/>
</dbReference>
<dbReference type="CDD" id="cd06223">
    <property type="entry name" value="PRTases_typeI"/>
    <property type="match status" value="1"/>
</dbReference>
<dbReference type="AlphaFoldDB" id="A0A1N6GCY0"/>
<dbReference type="InterPro" id="IPR051910">
    <property type="entry name" value="ComF/GntX_DNA_util-trans"/>
</dbReference>
<sequence length="228" mass="25977">MRLLFFKDFFDLIFPRTCDLCGRNLFDFESCLCKICIGTLPRTLYHAMPSENDLTQKIKGIANVGMAMSFLRFTKNGKSQKILHCLKYRNKPKLGIQLGELYSNQLNEVDLTNNWDVIVPVPLHPIKKYRRGYNQSEEFAKGLSHGLQLPIEEMLERKKFTETQTKKTRIQRMENVDEVFALIRPTDGRRILLVDDVMTTGATLCSCANVLLANGAKTVDLITIAAGK</sequence>
<dbReference type="STRING" id="226505.SAMN05444394_3139"/>
<feature type="domain" description="Phosphoribosyltransferase" evidence="2">
    <location>
        <begin position="103"/>
        <end position="226"/>
    </location>
</feature>
<protein>
    <submittedName>
        <fullName evidence="3">ComF family protein</fullName>
    </submittedName>
</protein>
<dbReference type="Proteomes" id="UP000185221">
    <property type="component" value="Unassembled WGS sequence"/>
</dbReference>
<evidence type="ECO:0000256" key="1">
    <source>
        <dbReference type="ARBA" id="ARBA00008007"/>
    </source>
</evidence>
<comment type="similarity">
    <text evidence="1">Belongs to the ComF/GntX family.</text>
</comment>
<dbReference type="Pfam" id="PF00156">
    <property type="entry name" value="Pribosyltran"/>
    <property type="match status" value="1"/>
</dbReference>
<evidence type="ECO:0000313" key="4">
    <source>
        <dbReference type="Proteomes" id="UP000185221"/>
    </source>
</evidence>
<dbReference type="OrthoDB" id="9779910at2"/>
<organism evidence="3 4">
    <name type="scientific">Algoriphagus halophilus</name>
    <dbReference type="NCBI Taxonomy" id="226505"/>
    <lineage>
        <taxon>Bacteria</taxon>
        <taxon>Pseudomonadati</taxon>
        <taxon>Bacteroidota</taxon>
        <taxon>Cytophagia</taxon>
        <taxon>Cytophagales</taxon>
        <taxon>Cyclobacteriaceae</taxon>
        <taxon>Algoriphagus</taxon>
    </lineage>
</organism>
<evidence type="ECO:0000313" key="3">
    <source>
        <dbReference type="EMBL" id="SIO05262.1"/>
    </source>
</evidence>
<keyword evidence="4" id="KW-1185">Reference proteome</keyword>
<proteinExistence type="inferred from homology"/>